<evidence type="ECO:0000313" key="2">
    <source>
        <dbReference type="Proteomes" id="UP001321473"/>
    </source>
</evidence>
<name>A0AAQ4DZC4_AMBAM</name>
<organism evidence="1 2">
    <name type="scientific">Amblyomma americanum</name>
    <name type="common">Lone star tick</name>
    <dbReference type="NCBI Taxonomy" id="6943"/>
    <lineage>
        <taxon>Eukaryota</taxon>
        <taxon>Metazoa</taxon>
        <taxon>Ecdysozoa</taxon>
        <taxon>Arthropoda</taxon>
        <taxon>Chelicerata</taxon>
        <taxon>Arachnida</taxon>
        <taxon>Acari</taxon>
        <taxon>Parasitiformes</taxon>
        <taxon>Ixodida</taxon>
        <taxon>Ixodoidea</taxon>
        <taxon>Ixodidae</taxon>
        <taxon>Amblyomminae</taxon>
        <taxon>Amblyomma</taxon>
    </lineage>
</organism>
<dbReference type="AlphaFoldDB" id="A0AAQ4DZC4"/>
<proteinExistence type="predicted"/>
<evidence type="ECO:0000313" key="1">
    <source>
        <dbReference type="EMBL" id="KAK8767814.1"/>
    </source>
</evidence>
<protein>
    <submittedName>
        <fullName evidence="1">Uncharacterized protein</fullName>
    </submittedName>
</protein>
<gene>
    <name evidence="1" type="ORF">V5799_005405</name>
</gene>
<dbReference type="Proteomes" id="UP001321473">
    <property type="component" value="Unassembled WGS sequence"/>
</dbReference>
<dbReference type="EMBL" id="JARKHS020024940">
    <property type="protein sequence ID" value="KAK8767814.1"/>
    <property type="molecule type" value="Genomic_DNA"/>
</dbReference>
<keyword evidence="2" id="KW-1185">Reference proteome</keyword>
<reference evidence="1 2" key="1">
    <citation type="journal article" date="2023" name="Arcadia Sci">
        <title>De novo assembly of a long-read Amblyomma americanum tick genome.</title>
        <authorList>
            <person name="Chou S."/>
            <person name="Poskanzer K.E."/>
            <person name="Rollins M."/>
            <person name="Thuy-Boun P.S."/>
        </authorList>
    </citation>
    <scope>NUCLEOTIDE SEQUENCE [LARGE SCALE GENOMIC DNA]</scope>
    <source>
        <strain evidence="1">F_SG_1</strain>
        <tissue evidence="1">Salivary glands</tissue>
    </source>
</reference>
<sequence length="70" mass="8139">MWYKVMRRIKNGVSSKTRDSEVSVVVHQLHEVVAFTTAIIDSYNDQLLMLTSALCVIFRSKHFDLTEHDK</sequence>
<accession>A0AAQ4DZC4</accession>
<comment type="caution">
    <text evidence="1">The sequence shown here is derived from an EMBL/GenBank/DDBJ whole genome shotgun (WGS) entry which is preliminary data.</text>
</comment>